<feature type="coiled-coil region" evidence="8">
    <location>
        <begin position="230"/>
        <end position="265"/>
    </location>
</feature>
<dbReference type="Gene3D" id="3.40.50.300">
    <property type="entry name" value="P-loop containing nucleotide triphosphate hydrolases"/>
    <property type="match status" value="1"/>
</dbReference>
<dbReference type="InterPro" id="IPR000432">
    <property type="entry name" value="DNA_mismatch_repair_MutS_C"/>
</dbReference>
<dbReference type="Gene3D" id="3.30.1370.110">
    <property type="match status" value="1"/>
</dbReference>
<comment type="subunit">
    <text evidence="7">Homodimer. Binds to stalled ribosomes, contacting rRNA.</text>
</comment>
<dbReference type="GO" id="GO:0072344">
    <property type="term" value="P:rescue of stalled ribosome"/>
    <property type="evidence" value="ECO:0007669"/>
    <property type="project" value="UniProtKB-UniRule"/>
</dbReference>
<accession>A0A268P1M4</accession>
<protein>
    <recommendedName>
        <fullName evidence="7">Endonuclease MutS2</fullName>
        <ecNumber evidence="7">3.1.-.-</ecNumber>
    </recommendedName>
    <alternativeName>
        <fullName evidence="7">Ribosome-associated protein quality control-upstream factor</fullName>
        <shortName evidence="7">RQC-upstream factor</shortName>
        <shortName evidence="7">RqcU</shortName>
        <ecNumber evidence="7">3.6.4.-</ecNumber>
    </alternativeName>
</protein>
<evidence type="ECO:0000256" key="2">
    <source>
        <dbReference type="ARBA" id="ARBA00022741"/>
    </source>
</evidence>
<dbReference type="SUPFAM" id="SSF48334">
    <property type="entry name" value="DNA repair protein MutS, domain III"/>
    <property type="match status" value="1"/>
</dbReference>
<evidence type="ECO:0000256" key="6">
    <source>
        <dbReference type="ARBA" id="ARBA00023125"/>
    </source>
</evidence>
<dbReference type="GO" id="GO:0043023">
    <property type="term" value="F:ribosomal large subunit binding"/>
    <property type="evidence" value="ECO:0007669"/>
    <property type="project" value="UniProtKB-UniRule"/>
</dbReference>
<dbReference type="Pfam" id="PF00488">
    <property type="entry name" value="MutS_V"/>
    <property type="match status" value="1"/>
</dbReference>
<dbReference type="GO" id="GO:0004519">
    <property type="term" value="F:endonuclease activity"/>
    <property type="evidence" value="ECO:0007669"/>
    <property type="project" value="UniProtKB-UniRule"/>
</dbReference>
<keyword evidence="3 7" id="KW-0378">Hydrolase</keyword>
<comment type="caution">
    <text evidence="10">The sequence shown here is derived from an EMBL/GenBank/DDBJ whole genome shotgun (WGS) entry which is preliminary data.</text>
</comment>
<dbReference type="Pfam" id="PF20297">
    <property type="entry name" value="MSSS"/>
    <property type="match status" value="1"/>
</dbReference>
<dbReference type="GO" id="GO:0030983">
    <property type="term" value="F:mismatched DNA binding"/>
    <property type="evidence" value="ECO:0007669"/>
    <property type="project" value="InterPro"/>
</dbReference>
<dbReference type="FunFam" id="3.40.50.300:FF:000830">
    <property type="entry name" value="Endonuclease MutS2"/>
    <property type="match status" value="1"/>
</dbReference>
<organism evidence="10 11">
    <name type="scientific">Shouchella clausii</name>
    <name type="common">Alkalihalobacillus clausii</name>
    <dbReference type="NCBI Taxonomy" id="79880"/>
    <lineage>
        <taxon>Bacteria</taxon>
        <taxon>Bacillati</taxon>
        <taxon>Bacillota</taxon>
        <taxon>Bacilli</taxon>
        <taxon>Bacillales</taxon>
        <taxon>Bacillaceae</taxon>
        <taxon>Shouchella</taxon>
    </lineage>
</organism>
<dbReference type="InterPro" id="IPR046893">
    <property type="entry name" value="MSSS"/>
</dbReference>
<dbReference type="NCBIfam" id="TIGR01069">
    <property type="entry name" value="mutS2"/>
    <property type="match status" value="1"/>
</dbReference>
<dbReference type="CDD" id="cd03280">
    <property type="entry name" value="ABC_MutS2"/>
    <property type="match status" value="1"/>
</dbReference>
<dbReference type="InterPro" id="IPR007696">
    <property type="entry name" value="DNA_mismatch_repair_MutS_core"/>
</dbReference>
<dbReference type="RefSeq" id="WP_095326337.1">
    <property type="nucleotide sequence ID" value="NZ_NPCC01000007.1"/>
</dbReference>
<evidence type="ECO:0000256" key="7">
    <source>
        <dbReference type="HAMAP-Rule" id="MF_00092"/>
    </source>
</evidence>
<proteinExistence type="inferred from homology"/>
<dbReference type="InterPro" id="IPR036187">
    <property type="entry name" value="DNA_mismatch_repair_MutS_sf"/>
</dbReference>
<comment type="function">
    <text evidence="7">Endonuclease that is involved in the suppression of homologous recombination and thus may have a key role in the control of bacterial genetic diversity.</text>
</comment>
<keyword evidence="7" id="KW-0540">Nuclease</keyword>
<dbReference type="PIRSF" id="PIRSF005814">
    <property type="entry name" value="MutS_YshD"/>
    <property type="match status" value="1"/>
</dbReference>
<keyword evidence="1 7" id="KW-0699">rRNA-binding</keyword>
<dbReference type="PANTHER" id="PTHR48466">
    <property type="entry name" value="OS10G0509000 PROTEIN-RELATED"/>
    <property type="match status" value="1"/>
</dbReference>
<evidence type="ECO:0000313" key="10">
    <source>
        <dbReference type="EMBL" id="PAE89654.1"/>
    </source>
</evidence>
<gene>
    <name evidence="7" type="primary">mutS2</name>
    <name evidence="7" type="synonym">rqcU</name>
    <name evidence="10" type="ORF">CHH72_07185</name>
</gene>
<evidence type="ECO:0000256" key="4">
    <source>
        <dbReference type="ARBA" id="ARBA00022840"/>
    </source>
</evidence>
<dbReference type="EC" id="3.6.4.-" evidence="7"/>
<keyword evidence="4 7" id="KW-0067">ATP-binding</keyword>
<dbReference type="SUPFAM" id="SSF52540">
    <property type="entry name" value="P-loop containing nucleoside triphosphate hydrolases"/>
    <property type="match status" value="1"/>
</dbReference>
<keyword evidence="5 7" id="KW-0694">RNA-binding</keyword>
<reference evidence="10 11" key="1">
    <citation type="submission" date="2017-07" db="EMBL/GenBank/DDBJ databases">
        <title>Isolation and whole genome analysis of endospore-forming bacteria from heroin.</title>
        <authorList>
            <person name="Kalinowski J."/>
            <person name="Ahrens B."/>
            <person name="Al-Dilaimi A."/>
            <person name="Winkler A."/>
            <person name="Wibberg D."/>
            <person name="Schleenbecker U."/>
            <person name="Ruckert C."/>
            <person name="Wolfel R."/>
            <person name="Grass G."/>
        </authorList>
    </citation>
    <scope>NUCLEOTIDE SEQUENCE [LARGE SCALE GENOMIC DNA]</scope>
    <source>
        <strain evidence="10 11">7539</strain>
    </source>
</reference>
<dbReference type="SMART" id="SM00534">
    <property type="entry name" value="MUTSac"/>
    <property type="match status" value="1"/>
</dbReference>
<name>A0A268P1M4_SHOCL</name>
<dbReference type="Gene3D" id="1.10.1420.10">
    <property type="match status" value="2"/>
</dbReference>
<evidence type="ECO:0000256" key="3">
    <source>
        <dbReference type="ARBA" id="ARBA00022801"/>
    </source>
</evidence>
<evidence type="ECO:0000313" key="11">
    <source>
        <dbReference type="Proteomes" id="UP000216207"/>
    </source>
</evidence>
<dbReference type="PANTHER" id="PTHR48466:SF2">
    <property type="entry name" value="OS10G0509000 PROTEIN"/>
    <property type="match status" value="1"/>
</dbReference>
<dbReference type="InterPro" id="IPR036063">
    <property type="entry name" value="Smr_dom_sf"/>
</dbReference>
<dbReference type="GO" id="GO:0019843">
    <property type="term" value="F:rRNA binding"/>
    <property type="evidence" value="ECO:0007669"/>
    <property type="project" value="UniProtKB-UniRule"/>
</dbReference>
<keyword evidence="8" id="KW-0175">Coiled coil</keyword>
<dbReference type="SMART" id="SM00463">
    <property type="entry name" value="SMR"/>
    <property type="match status" value="1"/>
</dbReference>
<feature type="coiled-coil region" evidence="8">
    <location>
        <begin position="516"/>
        <end position="600"/>
    </location>
</feature>
<dbReference type="Pfam" id="PF01713">
    <property type="entry name" value="Smr"/>
    <property type="match status" value="1"/>
</dbReference>
<dbReference type="SUPFAM" id="SSF160443">
    <property type="entry name" value="SMR domain-like"/>
    <property type="match status" value="1"/>
</dbReference>
<dbReference type="GO" id="GO:0045910">
    <property type="term" value="P:negative regulation of DNA recombination"/>
    <property type="evidence" value="ECO:0007669"/>
    <property type="project" value="InterPro"/>
</dbReference>
<dbReference type="PROSITE" id="PS50828">
    <property type="entry name" value="SMR"/>
    <property type="match status" value="1"/>
</dbReference>
<dbReference type="GO" id="GO:0140664">
    <property type="term" value="F:ATP-dependent DNA damage sensor activity"/>
    <property type="evidence" value="ECO:0007669"/>
    <property type="project" value="InterPro"/>
</dbReference>
<dbReference type="GO" id="GO:0016887">
    <property type="term" value="F:ATP hydrolysis activity"/>
    <property type="evidence" value="ECO:0007669"/>
    <property type="project" value="InterPro"/>
</dbReference>
<dbReference type="PROSITE" id="PS00486">
    <property type="entry name" value="DNA_MISMATCH_REPAIR_2"/>
    <property type="match status" value="1"/>
</dbReference>
<keyword evidence="6 7" id="KW-0238">DNA-binding</keyword>
<dbReference type="InterPro" id="IPR045076">
    <property type="entry name" value="MutS"/>
</dbReference>
<dbReference type="AlphaFoldDB" id="A0A268P1M4"/>
<dbReference type="InterPro" id="IPR002625">
    <property type="entry name" value="Smr_dom"/>
</dbReference>
<dbReference type="InterPro" id="IPR005747">
    <property type="entry name" value="MutS2"/>
</dbReference>
<feature type="binding site" evidence="7">
    <location>
        <begin position="335"/>
        <end position="342"/>
    </location>
    <ligand>
        <name>ATP</name>
        <dbReference type="ChEBI" id="CHEBI:30616"/>
    </ligand>
</feature>
<dbReference type="Proteomes" id="UP000216207">
    <property type="component" value="Unassembled WGS sequence"/>
</dbReference>
<keyword evidence="2 7" id="KW-0547">Nucleotide-binding</keyword>
<comment type="similarity">
    <text evidence="7">Belongs to the DNA mismatch repair MutS family. MutS2 subfamily.</text>
</comment>
<dbReference type="SMART" id="SM00533">
    <property type="entry name" value="MUTSd"/>
    <property type="match status" value="1"/>
</dbReference>
<dbReference type="GO" id="GO:0006298">
    <property type="term" value="P:mismatch repair"/>
    <property type="evidence" value="ECO:0007669"/>
    <property type="project" value="InterPro"/>
</dbReference>
<dbReference type="EMBL" id="NPCC01000007">
    <property type="protein sequence ID" value="PAE89654.1"/>
    <property type="molecule type" value="Genomic_DNA"/>
</dbReference>
<keyword evidence="7 10" id="KW-0255">Endonuclease</keyword>
<dbReference type="InterPro" id="IPR027417">
    <property type="entry name" value="P-loop_NTPase"/>
</dbReference>
<dbReference type="EC" id="3.1.-.-" evidence="7"/>
<sequence length="787" mass="87153">MERVQRVLEYNKMKQQLLEHVASSLGRQKVNELVPSTSLEEVRHLQDETAEAANVLRLKGHVPLGGISDVRPHIKRAAIGGVLSATELIEIASTLYGGKRVKQFIETIIEDGHIEVPILAGHVEQIEPLSPIEKAIKQCIDDNGYVLDSASTSLRTVRHQIRSYESGIKSKLDQLTRSSNTRKMLSDAIVTIRSDRYVLPVKQEYRGTFGGIVHDQSSSGATLFIEPAAIVTLNNQLTEAKAKEKREIERILRELSAKVAEESEQLLLNVDKLAQLDFICAKAYYAKAVKAVKPTLNDRGYLDLRQARHPLLPPDKVVPSDMAIGDQVRSLVITGPNTGGKTVTLKTIGLLTLMAQSGLFVPAAEETELAVFEHVFADIGDEQSIEQSLSTFSSHMKNIVSILNEMNENSLILFDELGAGTDPTEGAALAISILDHVYKRGALAVATTHYSELKGYAYNREGALNASVEFDVETLRPTYRLLVGVPGRSNAFAISRRLGLDERIIDQAKLQIDSDASQVEKMIASLEDSQKSAQSEWSRAEAVRREAEALKRDLEKRMASFEEMKEAALQKAEQKAEKVVAAAQENAELIISELRDLQKQGVAVKEHQLIEARKQLEEAAPKLVSKKRKQVKKQAEKAKRLPEPGDEVKVLSFNQKGTVVKKIGDNEYQVQLGIMKMAVPIDDIQLLEQERRQPEKAITTIRGNDAHVKAELDLRGERYEDAMRRVEKYIDDALLAGYHQVSIIHGKGTGALRKGVKQFVANHPRVKSARDGGMNEGGLGNTVIELK</sequence>
<evidence type="ECO:0000256" key="1">
    <source>
        <dbReference type="ARBA" id="ARBA00022730"/>
    </source>
</evidence>
<comment type="function">
    <text evidence="7">Acts as a ribosome collision sensor, splitting the ribosome into its 2 subunits. Detects stalled/collided 70S ribosomes which it binds and splits by an ATP-hydrolysis driven conformational change. Acts upstream of the ribosome quality control system (RQC), a ribosome-associated complex that mediates the extraction of incompletely synthesized nascent chains from stalled ribosomes and their subsequent degradation. Probably generates substrates for RQC.</text>
</comment>
<feature type="domain" description="Smr" evidence="9">
    <location>
        <begin position="712"/>
        <end position="787"/>
    </location>
</feature>
<evidence type="ECO:0000259" key="9">
    <source>
        <dbReference type="PROSITE" id="PS50828"/>
    </source>
</evidence>
<evidence type="ECO:0000256" key="5">
    <source>
        <dbReference type="ARBA" id="ARBA00022884"/>
    </source>
</evidence>
<evidence type="ECO:0000256" key="8">
    <source>
        <dbReference type="SAM" id="Coils"/>
    </source>
</evidence>
<dbReference type="HAMAP" id="MF_00092">
    <property type="entry name" value="MutS2"/>
    <property type="match status" value="1"/>
</dbReference>
<dbReference type="GO" id="GO:0005524">
    <property type="term" value="F:ATP binding"/>
    <property type="evidence" value="ECO:0007669"/>
    <property type="project" value="UniProtKB-UniRule"/>
</dbReference>